<proteinExistence type="predicted"/>
<gene>
    <name evidence="2" type="ORF">DILT_LOCUS18678</name>
</gene>
<dbReference type="AlphaFoldDB" id="A0A3P7RMA4"/>
<feature type="region of interest" description="Disordered" evidence="1">
    <location>
        <begin position="67"/>
        <end position="108"/>
    </location>
</feature>
<protein>
    <submittedName>
        <fullName evidence="2">Uncharacterized protein</fullName>
    </submittedName>
</protein>
<sequence>MNASRHRDLKAGDAETEDQTTRCEICAEAEKWAEGIIQRPAFWSETLQRHNAATLPMRAKGFKTGRETLESTTEHTVFVPSDSAENTLNKPQEQQQQQQPVSGRWNLV</sequence>
<keyword evidence="3" id="KW-1185">Reference proteome</keyword>
<dbReference type="OrthoDB" id="6265878at2759"/>
<evidence type="ECO:0000313" key="3">
    <source>
        <dbReference type="Proteomes" id="UP000281553"/>
    </source>
</evidence>
<evidence type="ECO:0000256" key="1">
    <source>
        <dbReference type="SAM" id="MobiDB-lite"/>
    </source>
</evidence>
<evidence type="ECO:0000313" key="2">
    <source>
        <dbReference type="EMBL" id="VDN41899.1"/>
    </source>
</evidence>
<reference evidence="2 3" key="1">
    <citation type="submission" date="2018-11" db="EMBL/GenBank/DDBJ databases">
        <authorList>
            <consortium name="Pathogen Informatics"/>
        </authorList>
    </citation>
    <scope>NUCLEOTIDE SEQUENCE [LARGE SCALE GENOMIC DNA]</scope>
</reference>
<dbReference type="Proteomes" id="UP000281553">
    <property type="component" value="Unassembled WGS sequence"/>
</dbReference>
<feature type="region of interest" description="Disordered" evidence="1">
    <location>
        <begin position="1"/>
        <end position="21"/>
    </location>
</feature>
<accession>A0A3P7RMA4</accession>
<name>A0A3P7RMA4_DIBLA</name>
<dbReference type="EMBL" id="UYRU01102968">
    <property type="protein sequence ID" value="VDN41899.1"/>
    <property type="molecule type" value="Genomic_DNA"/>
</dbReference>
<organism evidence="2 3">
    <name type="scientific">Dibothriocephalus latus</name>
    <name type="common">Fish tapeworm</name>
    <name type="synonym">Diphyllobothrium latum</name>
    <dbReference type="NCBI Taxonomy" id="60516"/>
    <lineage>
        <taxon>Eukaryota</taxon>
        <taxon>Metazoa</taxon>
        <taxon>Spiralia</taxon>
        <taxon>Lophotrochozoa</taxon>
        <taxon>Platyhelminthes</taxon>
        <taxon>Cestoda</taxon>
        <taxon>Eucestoda</taxon>
        <taxon>Diphyllobothriidea</taxon>
        <taxon>Diphyllobothriidae</taxon>
        <taxon>Dibothriocephalus</taxon>
    </lineage>
</organism>
<feature type="compositionally biased region" description="Basic and acidic residues" evidence="1">
    <location>
        <begin position="1"/>
        <end position="13"/>
    </location>
</feature>